<feature type="transmembrane region" description="Helical" evidence="1">
    <location>
        <begin position="55"/>
        <end position="79"/>
    </location>
</feature>
<dbReference type="EMBL" id="GGEC01011351">
    <property type="protein sequence ID" value="MBW91834.1"/>
    <property type="molecule type" value="Transcribed_RNA"/>
</dbReference>
<dbReference type="AlphaFoldDB" id="A0A2P2JEE7"/>
<proteinExistence type="predicted"/>
<name>A0A2P2JEE7_RHIMU</name>
<keyword evidence="1" id="KW-1133">Transmembrane helix</keyword>
<organism evidence="2">
    <name type="scientific">Rhizophora mucronata</name>
    <name type="common">Asiatic mangrove</name>
    <dbReference type="NCBI Taxonomy" id="61149"/>
    <lineage>
        <taxon>Eukaryota</taxon>
        <taxon>Viridiplantae</taxon>
        <taxon>Streptophyta</taxon>
        <taxon>Embryophyta</taxon>
        <taxon>Tracheophyta</taxon>
        <taxon>Spermatophyta</taxon>
        <taxon>Magnoliopsida</taxon>
        <taxon>eudicotyledons</taxon>
        <taxon>Gunneridae</taxon>
        <taxon>Pentapetalae</taxon>
        <taxon>rosids</taxon>
        <taxon>fabids</taxon>
        <taxon>Malpighiales</taxon>
        <taxon>Rhizophoraceae</taxon>
        <taxon>Rhizophora</taxon>
    </lineage>
</organism>
<evidence type="ECO:0000313" key="2">
    <source>
        <dbReference type="EMBL" id="MBW91834.1"/>
    </source>
</evidence>
<keyword evidence="1" id="KW-0812">Transmembrane</keyword>
<keyword evidence="1" id="KW-0472">Membrane</keyword>
<protein>
    <submittedName>
        <fullName evidence="2">Uncharacterized protein</fullName>
    </submittedName>
</protein>
<evidence type="ECO:0000256" key="1">
    <source>
        <dbReference type="SAM" id="Phobius"/>
    </source>
</evidence>
<reference evidence="2" key="1">
    <citation type="submission" date="2018-02" db="EMBL/GenBank/DDBJ databases">
        <title>Rhizophora mucronata_Transcriptome.</title>
        <authorList>
            <person name="Meera S.P."/>
            <person name="Sreeshan A."/>
            <person name="Augustine A."/>
        </authorList>
    </citation>
    <scope>NUCLEOTIDE SEQUENCE</scope>
    <source>
        <tissue evidence="2">Leaf</tissue>
    </source>
</reference>
<accession>A0A2P2JEE7</accession>
<sequence length="82" mass="9644">MLHSITKCLEAEVREVLIILHNVGAQKAFVIVFKGSRCIPVKKSHVRLQTILFHFIYKVVVELNSFFIQPFAYLSMWYYSRP</sequence>